<reference evidence="1 2" key="1">
    <citation type="submission" date="2020-07" db="EMBL/GenBank/DDBJ databases">
        <title>Draft genome and description of Corynebacterium haemomassiliense strain Marseile-Q3615 sp. nov.</title>
        <authorList>
            <person name="Boxberger M."/>
            <person name="La Scola B."/>
        </authorList>
    </citation>
    <scope>NUCLEOTIDE SEQUENCE [LARGE SCALE GENOMIC DNA]</scope>
    <source>
        <strain evidence="1 2">Marseille-Q3615</strain>
    </source>
</reference>
<evidence type="ECO:0000313" key="2">
    <source>
        <dbReference type="Proteomes" id="UP000523682"/>
    </source>
</evidence>
<dbReference type="RefSeq" id="WP_181888055.1">
    <property type="nucleotide sequence ID" value="NZ_CP170998.1"/>
</dbReference>
<sequence length="265" mass="29991">MRFDTYELYYLDTYDEEAADLADGLGLEQDDPYFDEDIARHLDADYVIDTGLRVAVIVHDIDSHEVELAMLQPGSPQAPEWYSPEDAANVVAELGRILVALDDKTVKIVDPQDPAFALKRRASFQAEDMTTATVAMLQDSQDNALYTTFCIEFRPNMNADFTFPVAVFAFDPRVGKLSGHMLIDDNPFAPPTFNRAQKKIVARRLNDILESIHTAMREERTISPFKDLGPQFRSEGLPSMEAVDTHHAIDQALEYLEQWWGERAS</sequence>
<accession>A0A7W2E8Y2</accession>
<protein>
    <submittedName>
        <fullName evidence="1">Uncharacterized protein</fullName>
    </submittedName>
</protein>
<proteinExistence type="predicted"/>
<dbReference type="Proteomes" id="UP000523682">
    <property type="component" value="Unassembled WGS sequence"/>
</dbReference>
<dbReference type="AlphaFoldDB" id="A0A7W2E8Y2"/>
<organism evidence="1 2">
    <name type="scientific">Corynebacterium haemomassiliense</name>
    <dbReference type="NCBI Taxonomy" id="2754726"/>
    <lineage>
        <taxon>Bacteria</taxon>
        <taxon>Bacillati</taxon>
        <taxon>Actinomycetota</taxon>
        <taxon>Actinomycetes</taxon>
        <taxon>Mycobacteriales</taxon>
        <taxon>Corynebacteriaceae</taxon>
        <taxon>Corynebacterium</taxon>
    </lineage>
</organism>
<dbReference type="EMBL" id="JACDTZ010000001">
    <property type="protein sequence ID" value="MBA5243278.1"/>
    <property type="molecule type" value="Genomic_DNA"/>
</dbReference>
<keyword evidence="2" id="KW-1185">Reference proteome</keyword>
<name>A0A7W2E8Y2_9CORY</name>
<comment type="caution">
    <text evidence="1">The sequence shown here is derived from an EMBL/GenBank/DDBJ whole genome shotgun (WGS) entry which is preliminary data.</text>
</comment>
<gene>
    <name evidence="1" type="ORF">H0193_00335</name>
</gene>
<evidence type="ECO:0000313" key="1">
    <source>
        <dbReference type="EMBL" id="MBA5243278.1"/>
    </source>
</evidence>